<keyword evidence="9" id="KW-1185">Reference proteome</keyword>
<dbReference type="Proteomes" id="UP000472269">
    <property type="component" value="Unplaced"/>
</dbReference>
<dbReference type="SMART" id="SM00020">
    <property type="entry name" value="Tryp_SPc"/>
    <property type="match status" value="1"/>
</dbReference>
<feature type="chain" id="PRO_5025519809" evidence="6">
    <location>
        <begin position="24"/>
        <end position="251"/>
    </location>
</feature>
<dbReference type="SUPFAM" id="SSF50494">
    <property type="entry name" value="Trypsin-like serine proteases"/>
    <property type="match status" value="1"/>
</dbReference>
<dbReference type="GO" id="GO:0004252">
    <property type="term" value="F:serine-type endopeptidase activity"/>
    <property type="evidence" value="ECO:0007669"/>
    <property type="project" value="InterPro"/>
</dbReference>
<name>A0A663N1I3_ATHCN</name>
<feature type="domain" description="Peptidase S1" evidence="7">
    <location>
        <begin position="31"/>
        <end position="226"/>
    </location>
</feature>
<dbReference type="Gene3D" id="2.40.10.10">
    <property type="entry name" value="Trypsin-like serine proteases"/>
    <property type="match status" value="3"/>
</dbReference>
<evidence type="ECO:0000313" key="8">
    <source>
        <dbReference type="Ensembl" id="ENSACUP00000017636.1"/>
    </source>
</evidence>
<accession>A0A663N1I3</accession>
<sequence length="251" mass="26607">MGVRGSPGLLLLLTLLLAGPGESRGWLRPSVIGGHEAKPHSRPYMVSVQFGGVHACGGALLHPRWVLTAAHCLRGMGPTRTVVVGLHNLRERGVATQTFPIRVACPHPSYDPRTLENDLLLLQVGLALATGRGLPWGCGSGRRNGLKLPRARCPRPGHGGSLAPGWGFICTVTSTQGDSGGPLVCGKRAAVAGVLSFSSPDPSDLFKPPVATSAVKHKKWIQKTLRRGCSSPRPGRRGHTDHPFLFTQVGF</sequence>
<dbReference type="PRINTS" id="PR00722">
    <property type="entry name" value="CHYMOTRYPSIN"/>
</dbReference>
<proteinExistence type="predicted"/>
<keyword evidence="3 5" id="KW-0720">Serine protease</keyword>
<dbReference type="CDD" id="cd00190">
    <property type="entry name" value="Tryp_SPc"/>
    <property type="match status" value="1"/>
</dbReference>
<dbReference type="InterPro" id="IPR018114">
    <property type="entry name" value="TRYPSIN_HIS"/>
</dbReference>
<keyword evidence="2 5" id="KW-0378">Hydrolase</keyword>
<dbReference type="InterPro" id="IPR033116">
    <property type="entry name" value="TRYPSIN_SER"/>
</dbReference>
<evidence type="ECO:0000256" key="5">
    <source>
        <dbReference type="RuleBase" id="RU363034"/>
    </source>
</evidence>
<dbReference type="Ensembl" id="ENSACUT00000018811.1">
    <property type="protein sequence ID" value="ENSACUP00000017636.1"/>
    <property type="gene ID" value="ENSACUG00000011839.1"/>
</dbReference>
<evidence type="ECO:0000256" key="6">
    <source>
        <dbReference type="SAM" id="SignalP"/>
    </source>
</evidence>
<evidence type="ECO:0000313" key="9">
    <source>
        <dbReference type="Proteomes" id="UP000472269"/>
    </source>
</evidence>
<dbReference type="InterPro" id="IPR043504">
    <property type="entry name" value="Peptidase_S1_PA_chymotrypsin"/>
</dbReference>
<reference evidence="8" key="1">
    <citation type="submission" date="2025-08" db="UniProtKB">
        <authorList>
            <consortium name="Ensembl"/>
        </authorList>
    </citation>
    <scope>IDENTIFICATION</scope>
</reference>
<protein>
    <submittedName>
        <fullName evidence="8">Granzyme M</fullName>
    </submittedName>
</protein>
<evidence type="ECO:0000256" key="2">
    <source>
        <dbReference type="ARBA" id="ARBA00022801"/>
    </source>
</evidence>
<keyword evidence="4" id="KW-1015">Disulfide bond</keyword>
<organism evidence="8 9">
    <name type="scientific">Athene cunicularia</name>
    <name type="common">Burrowing owl</name>
    <name type="synonym">Speotyto cunicularia</name>
    <dbReference type="NCBI Taxonomy" id="194338"/>
    <lineage>
        <taxon>Eukaryota</taxon>
        <taxon>Metazoa</taxon>
        <taxon>Chordata</taxon>
        <taxon>Craniata</taxon>
        <taxon>Vertebrata</taxon>
        <taxon>Euteleostomi</taxon>
        <taxon>Archelosauria</taxon>
        <taxon>Archosauria</taxon>
        <taxon>Dinosauria</taxon>
        <taxon>Saurischia</taxon>
        <taxon>Theropoda</taxon>
        <taxon>Coelurosauria</taxon>
        <taxon>Aves</taxon>
        <taxon>Neognathae</taxon>
        <taxon>Neoaves</taxon>
        <taxon>Telluraves</taxon>
        <taxon>Strigiformes</taxon>
        <taxon>Strigidae</taxon>
        <taxon>Athene</taxon>
    </lineage>
</organism>
<evidence type="ECO:0000256" key="3">
    <source>
        <dbReference type="ARBA" id="ARBA00022825"/>
    </source>
</evidence>
<dbReference type="Pfam" id="PF00089">
    <property type="entry name" value="Trypsin"/>
    <property type="match status" value="2"/>
</dbReference>
<keyword evidence="6" id="KW-0732">Signal</keyword>
<reference evidence="8" key="2">
    <citation type="submission" date="2025-09" db="UniProtKB">
        <authorList>
            <consortium name="Ensembl"/>
        </authorList>
    </citation>
    <scope>IDENTIFICATION</scope>
</reference>
<dbReference type="InterPro" id="IPR001254">
    <property type="entry name" value="Trypsin_dom"/>
</dbReference>
<dbReference type="PANTHER" id="PTHR24271:SF51">
    <property type="entry name" value="GRANZYME M"/>
    <property type="match status" value="1"/>
</dbReference>
<dbReference type="PROSITE" id="PS50240">
    <property type="entry name" value="TRYPSIN_DOM"/>
    <property type="match status" value="1"/>
</dbReference>
<evidence type="ECO:0000259" key="7">
    <source>
        <dbReference type="PROSITE" id="PS50240"/>
    </source>
</evidence>
<dbReference type="PANTHER" id="PTHR24271">
    <property type="entry name" value="KALLIKREIN-RELATED"/>
    <property type="match status" value="1"/>
</dbReference>
<dbReference type="GO" id="GO:0006508">
    <property type="term" value="P:proteolysis"/>
    <property type="evidence" value="ECO:0007669"/>
    <property type="project" value="UniProtKB-KW"/>
</dbReference>
<keyword evidence="1 5" id="KW-0645">Protease</keyword>
<dbReference type="PROSITE" id="PS00134">
    <property type="entry name" value="TRYPSIN_HIS"/>
    <property type="match status" value="1"/>
</dbReference>
<dbReference type="AlphaFoldDB" id="A0A663N1I3"/>
<dbReference type="InterPro" id="IPR001314">
    <property type="entry name" value="Peptidase_S1A"/>
</dbReference>
<dbReference type="FunFam" id="2.40.10.10:FF:000005">
    <property type="entry name" value="Serine protease 37"/>
    <property type="match status" value="1"/>
</dbReference>
<feature type="signal peptide" evidence="6">
    <location>
        <begin position="1"/>
        <end position="23"/>
    </location>
</feature>
<evidence type="ECO:0000256" key="4">
    <source>
        <dbReference type="ARBA" id="ARBA00023157"/>
    </source>
</evidence>
<evidence type="ECO:0000256" key="1">
    <source>
        <dbReference type="ARBA" id="ARBA00022670"/>
    </source>
</evidence>
<dbReference type="PROSITE" id="PS00135">
    <property type="entry name" value="TRYPSIN_SER"/>
    <property type="match status" value="1"/>
</dbReference>
<dbReference type="InterPro" id="IPR009003">
    <property type="entry name" value="Peptidase_S1_PA"/>
</dbReference>